<dbReference type="FunFam" id="1.10.3470.10:FF:000001">
    <property type="entry name" value="Vitamin B12 ABC transporter permease BtuC"/>
    <property type="match status" value="1"/>
</dbReference>
<dbReference type="Proteomes" id="UP000564806">
    <property type="component" value="Unassembled WGS sequence"/>
</dbReference>
<evidence type="ECO:0000256" key="3">
    <source>
        <dbReference type="ARBA" id="ARBA00022448"/>
    </source>
</evidence>
<protein>
    <submittedName>
        <fullName evidence="9">Iron ABC transporter permease</fullName>
    </submittedName>
</protein>
<dbReference type="CDD" id="cd06550">
    <property type="entry name" value="TM_ABC_iron-siderophores_like"/>
    <property type="match status" value="1"/>
</dbReference>
<evidence type="ECO:0000256" key="7">
    <source>
        <dbReference type="ARBA" id="ARBA00023136"/>
    </source>
</evidence>
<organism evidence="9 10">
    <name type="scientific">Paenibacillus agri</name>
    <dbReference type="NCBI Taxonomy" id="2744309"/>
    <lineage>
        <taxon>Bacteria</taxon>
        <taxon>Bacillati</taxon>
        <taxon>Bacillota</taxon>
        <taxon>Bacilli</taxon>
        <taxon>Bacillales</taxon>
        <taxon>Paenibacillaceae</taxon>
        <taxon>Paenibacillus</taxon>
    </lineage>
</organism>
<dbReference type="PANTHER" id="PTHR30472:SF37">
    <property type="entry name" value="FE(3+) DICITRATE TRANSPORT SYSTEM PERMEASE PROTEIN FECD-RELATED"/>
    <property type="match status" value="1"/>
</dbReference>
<sequence length="334" mass="35599">MKLRKWTRFGQIVALLLLLLIIAAVLSLRFGAVNTPLREILAELAGGEPLVLKYRLPRLIIAVLTGINMAVSGAILQSITRNPLAAPDIVGVTAGGGFGAVVVLLVFPTWSAAGLPIAAFAGAVTAAVIVYLFAYQRGGIRPTRLALTGVSVSLGFHSLITFLIVKYALDSSQALVWLKGSLYARSWQHVEMLWPWTLGGVTLALLSHRQINTLQLDEDTVTGLGLRIQLVRVLLLLTAVGLSASSVAVSGTIGFVGLVIPPLSKWLVGPDSRLYLPVSALLGALLVTLADLLGRVVLPPLEIPAGIFTALIGAPYFIYLLLIRRAQPNKSRSR</sequence>
<gene>
    <name evidence="9" type="ORF">HPT30_25265</name>
</gene>
<feature type="transmembrane region" description="Helical" evidence="8">
    <location>
        <begin position="113"/>
        <end position="133"/>
    </location>
</feature>
<comment type="caution">
    <text evidence="9">The sequence shown here is derived from an EMBL/GenBank/DDBJ whole genome shotgun (WGS) entry which is preliminary data.</text>
</comment>
<dbReference type="GO" id="GO:0033214">
    <property type="term" value="P:siderophore-iron import into cell"/>
    <property type="evidence" value="ECO:0007669"/>
    <property type="project" value="TreeGrafter"/>
</dbReference>
<keyword evidence="10" id="KW-1185">Reference proteome</keyword>
<evidence type="ECO:0000256" key="2">
    <source>
        <dbReference type="ARBA" id="ARBA00007935"/>
    </source>
</evidence>
<keyword evidence="4" id="KW-1003">Cell membrane</keyword>
<evidence type="ECO:0000256" key="4">
    <source>
        <dbReference type="ARBA" id="ARBA00022475"/>
    </source>
</evidence>
<keyword evidence="5 8" id="KW-0812">Transmembrane</keyword>
<feature type="transmembrane region" description="Helical" evidence="8">
    <location>
        <begin position="88"/>
        <end position="107"/>
    </location>
</feature>
<dbReference type="EMBL" id="JABWCS010000220">
    <property type="protein sequence ID" value="NUU63665.1"/>
    <property type="molecule type" value="Genomic_DNA"/>
</dbReference>
<dbReference type="Pfam" id="PF01032">
    <property type="entry name" value="FecCD"/>
    <property type="match status" value="1"/>
</dbReference>
<evidence type="ECO:0000256" key="8">
    <source>
        <dbReference type="SAM" id="Phobius"/>
    </source>
</evidence>
<dbReference type="GO" id="GO:0005886">
    <property type="term" value="C:plasma membrane"/>
    <property type="evidence" value="ECO:0007669"/>
    <property type="project" value="UniProtKB-SubCell"/>
</dbReference>
<reference evidence="9" key="1">
    <citation type="submission" date="2020-06" db="EMBL/GenBank/DDBJ databases">
        <title>Paenibacillus sp. nov., isolated from soil.</title>
        <authorList>
            <person name="Seo Y.L."/>
        </authorList>
    </citation>
    <scope>NUCLEOTIDE SEQUENCE [LARGE SCALE GENOMIC DNA]</scope>
    <source>
        <strain evidence="9">JW14</strain>
    </source>
</reference>
<dbReference type="InterPro" id="IPR000522">
    <property type="entry name" value="ABC_transptr_permease_BtuC"/>
</dbReference>
<evidence type="ECO:0000256" key="1">
    <source>
        <dbReference type="ARBA" id="ARBA00004651"/>
    </source>
</evidence>
<feature type="transmembrane region" description="Helical" evidence="8">
    <location>
        <begin position="145"/>
        <end position="169"/>
    </location>
</feature>
<dbReference type="AlphaFoldDB" id="A0A850ERY1"/>
<dbReference type="RefSeq" id="WP_175374070.1">
    <property type="nucleotide sequence ID" value="NZ_JABWCS010000220.1"/>
</dbReference>
<dbReference type="PANTHER" id="PTHR30472">
    <property type="entry name" value="FERRIC ENTEROBACTIN TRANSPORT SYSTEM PERMEASE PROTEIN"/>
    <property type="match status" value="1"/>
</dbReference>
<keyword evidence="7 8" id="KW-0472">Membrane</keyword>
<keyword evidence="3" id="KW-0813">Transport</keyword>
<evidence type="ECO:0000256" key="5">
    <source>
        <dbReference type="ARBA" id="ARBA00022692"/>
    </source>
</evidence>
<proteinExistence type="inferred from homology"/>
<feature type="transmembrane region" description="Helical" evidence="8">
    <location>
        <begin position="274"/>
        <end position="297"/>
    </location>
</feature>
<evidence type="ECO:0000313" key="10">
    <source>
        <dbReference type="Proteomes" id="UP000564806"/>
    </source>
</evidence>
<feature type="transmembrane region" description="Helical" evidence="8">
    <location>
        <begin position="233"/>
        <end position="262"/>
    </location>
</feature>
<name>A0A850ERY1_9BACL</name>
<dbReference type="SUPFAM" id="SSF81345">
    <property type="entry name" value="ABC transporter involved in vitamin B12 uptake, BtuC"/>
    <property type="match status" value="1"/>
</dbReference>
<feature type="transmembrane region" description="Helical" evidence="8">
    <location>
        <begin position="303"/>
        <end position="323"/>
    </location>
</feature>
<evidence type="ECO:0000313" key="9">
    <source>
        <dbReference type="EMBL" id="NUU63665.1"/>
    </source>
</evidence>
<comment type="subcellular location">
    <subcellularLocation>
        <location evidence="1">Cell membrane</location>
        <topology evidence="1">Multi-pass membrane protein</topology>
    </subcellularLocation>
</comment>
<dbReference type="InterPro" id="IPR037294">
    <property type="entry name" value="ABC_BtuC-like"/>
</dbReference>
<feature type="transmembrane region" description="Helical" evidence="8">
    <location>
        <begin position="55"/>
        <end position="76"/>
    </location>
</feature>
<dbReference type="Gene3D" id="1.10.3470.10">
    <property type="entry name" value="ABC transporter involved in vitamin B12 uptake, BtuC"/>
    <property type="match status" value="1"/>
</dbReference>
<evidence type="ECO:0000256" key="6">
    <source>
        <dbReference type="ARBA" id="ARBA00022989"/>
    </source>
</evidence>
<accession>A0A850ERY1</accession>
<comment type="similarity">
    <text evidence="2">Belongs to the binding-protein-dependent transport system permease family. FecCD subfamily.</text>
</comment>
<dbReference type="GO" id="GO:0022857">
    <property type="term" value="F:transmembrane transporter activity"/>
    <property type="evidence" value="ECO:0007669"/>
    <property type="project" value="InterPro"/>
</dbReference>
<keyword evidence="6 8" id="KW-1133">Transmembrane helix</keyword>